<dbReference type="PANTHER" id="PTHR37306:SF1">
    <property type="entry name" value="COLICIN V PRODUCTION PROTEIN"/>
    <property type="match status" value="1"/>
</dbReference>
<evidence type="ECO:0000256" key="3">
    <source>
        <dbReference type="ARBA" id="ARBA00022989"/>
    </source>
</evidence>
<dbReference type="InterPro" id="IPR003825">
    <property type="entry name" value="Colicin-V_CvpA"/>
</dbReference>
<dbReference type="GO" id="GO:0016020">
    <property type="term" value="C:membrane"/>
    <property type="evidence" value="ECO:0007669"/>
    <property type="project" value="UniProtKB-SubCell"/>
</dbReference>
<reference evidence="6" key="1">
    <citation type="submission" date="2020-10" db="EMBL/GenBank/DDBJ databases">
        <authorList>
            <person name="Gilroy R."/>
        </authorList>
    </citation>
    <scope>NUCLEOTIDE SEQUENCE</scope>
    <source>
        <strain evidence="6">CHK195-26880</strain>
    </source>
</reference>
<dbReference type="EMBL" id="DVKQ01000077">
    <property type="protein sequence ID" value="HIT38022.1"/>
    <property type="molecule type" value="Genomic_DNA"/>
</dbReference>
<dbReference type="GO" id="GO:0009403">
    <property type="term" value="P:toxin biosynthetic process"/>
    <property type="evidence" value="ECO:0007669"/>
    <property type="project" value="InterPro"/>
</dbReference>
<dbReference type="AlphaFoldDB" id="A0A9D1KD47"/>
<keyword evidence="3 5" id="KW-1133">Transmembrane helix</keyword>
<evidence type="ECO:0000256" key="2">
    <source>
        <dbReference type="ARBA" id="ARBA00022692"/>
    </source>
</evidence>
<dbReference type="PANTHER" id="PTHR37306">
    <property type="entry name" value="COLICIN V PRODUCTION PROTEIN"/>
    <property type="match status" value="1"/>
</dbReference>
<evidence type="ECO:0000256" key="5">
    <source>
        <dbReference type="SAM" id="Phobius"/>
    </source>
</evidence>
<organism evidence="6 7">
    <name type="scientific">Candidatus Onthousia faecipullorum</name>
    <dbReference type="NCBI Taxonomy" id="2840887"/>
    <lineage>
        <taxon>Bacteria</taxon>
        <taxon>Bacillati</taxon>
        <taxon>Bacillota</taxon>
        <taxon>Bacilli</taxon>
        <taxon>Candidatus Onthousia</taxon>
    </lineage>
</organism>
<feature type="transmembrane region" description="Helical" evidence="5">
    <location>
        <begin position="30"/>
        <end position="55"/>
    </location>
</feature>
<evidence type="ECO:0000256" key="4">
    <source>
        <dbReference type="ARBA" id="ARBA00023136"/>
    </source>
</evidence>
<proteinExistence type="predicted"/>
<accession>A0A9D1KD47</accession>
<comment type="subcellular location">
    <subcellularLocation>
        <location evidence="1">Membrane</location>
        <topology evidence="1">Multi-pass membrane protein</topology>
    </subcellularLocation>
</comment>
<evidence type="ECO:0000256" key="1">
    <source>
        <dbReference type="ARBA" id="ARBA00004141"/>
    </source>
</evidence>
<gene>
    <name evidence="6" type="ORF">IAB59_06075</name>
</gene>
<feature type="transmembrane region" description="Helical" evidence="5">
    <location>
        <begin position="131"/>
        <end position="152"/>
    </location>
</feature>
<evidence type="ECO:0000313" key="7">
    <source>
        <dbReference type="Proteomes" id="UP000886833"/>
    </source>
</evidence>
<protein>
    <submittedName>
        <fullName evidence="6">CvpA family protein</fullName>
    </submittedName>
</protein>
<feature type="transmembrane region" description="Helical" evidence="5">
    <location>
        <begin position="6"/>
        <end position="23"/>
    </location>
</feature>
<sequence length="237" mass="26364">MSPNIFSVVIILLILLCGVIGSKRGILKELVIIVGTIIVFVLSFFLKDVVASLFCQNLPFFNFKIPLGNLVSLNIIFYQLIAFLILVILFRLILQILVDVTGIFNKIINATIILALPNKLLGFIVGLLEGYLLMFIILNVVAIPMSGSNLFMDSSVRKFIVNDTPVLKDSIGGLNYAIEDVLSLSSKDDRNTNDLKVIDIMLKYNVVTTNFMDDVKATGKLDEIKGIDSVIDKYREE</sequence>
<name>A0A9D1KD47_9FIRM</name>
<dbReference type="Pfam" id="PF02674">
    <property type="entry name" value="Colicin_V"/>
    <property type="match status" value="1"/>
</dbReference>
<keyword evidence="2 5" id="KW-0812">Transmembrane</keyword>
<comment type="caution">
    <text evidence="6">The sequence shown here is derived from an EMBL/GenBank/DDBJ whole genome shotgun (WGS) entry which is preliminary data.</text>
</comment>
<dbReference type="Proteomes" id="UP000886833">
    <property type="component" value="Unassembled WGS sequence"/>
</dbReference>
<evidence type="ECO:0000313" key="6">
    <source>
        <dbReference type="EMBL" id="HIT38022.1"/>
    </source>
</evidence>
<keyword evidence="4 5" id="KW-0472">Membrane</keyword>
<feature type="transmembrane region" description="Helical" evidence="5">
    <location>
        <begin position="75"/>
        <end position="94"/>
    </location>
</feature>
<reference evidence="6" key="2">
    <citation type="journal article" date="2021" name="PeerJ">
        <title>Extensive microbial diversity within the chicken gut microbiome revealed by metagenomics and culture.</title>
        <authorList>
            <person name="Gilroy R."/>
            <person name="Ravi A."/>
            <person name="Getino M."/>
            <person name="Pursley I."/>
            <person name="Horton D.L."/>
            <person name="Alikhan N.F."/>
            <person name="Baker D."/>
            <person name="Gharbi K."/>
            <person name="Hall N."/>
            <person name="Watson M."/>
            <person name="Adriaenssens E.M."/>
            <person name="Foster-Nyarko E."/>
            <person name="Jarju S."/>
            <person name="Secka A."/>
            <person name="Antonio M."/>
            <person name="Oren A."/>
            <person name="Chaudhuri R.R."/>
            <person name="La Ragione R."/>
            <person name="Hildebrand F."/>
            <person name="Pallen M.J."/>
        </authorList>
    </citation>
    <scope>NUCLEOTIDE SEQUENCE</scope>
    <source>
        <strain evidence="6">CHK195-26880</strain>
    </source>
</reference>